<reference evidence="2" key="1">
    <citation type="submission" date="2016-10" db="EMBL/GenBank/DDBJ databases">
        <authorList>
            <person name="Varghese N."/>
            <person name="Submissions S."/>
        </authorList>
    </citation>
    <scope>NUCLEOTIDE SEQUENCE [LARGE SCALE GENOMIC DNA]</scope>
    <source>
        <strain evidence="2">OK042</strain>
    </source>
</reference>
<dbReference type="GO" id="GO:0003677">
    <property type="term" value="F:DNA binding"/>
    <property type="evidence" value="ECO:0007669"/>
    <property type="project" value="UniProtKB-KW"/>
</dbReference>
<sequence length="92" mass="10486">MYVPKAQRKYGYYLMPILHGDRLIGRVSPKVDRRRRVLCIEGLYLEPDVLPTADLYHDITENLGDLAAFVGADAVEYSNLVPDPWLAKLPRS</sequence>
<organism evidence="1 2">
    <name type="scientific">Brevibacillus centrosporus</name>
    <dbReference type="NCBI Taxonomy" id="54910"/>
    <lineage>
        <taxon>Bacteria</taxon>
        <taxon>Bacillati</taxon>
        <taxon>Bacillota</taxon>
        <taxon>Bacilli</taxon>
        <taxon>Bacillales</taxon>
        <taxon>Paenibacillaceae</taxon>
        <taxon>Brevibacillus</taxon>
    </lineage>
</organism>
<name>A0A1I3SBS3_9BACL</name>
<gene>
    <name evidence="1" type="ORF">SAMN05518846_104116</name>
</gene>
<proteinExistence type="predicted"/>
<dbReference type="AlphaFoldDB" id="A0A1I3SBS3"/>
<dbReference type="Proteomes" id="UP000198915">
    <property type="component" value="Unassembled WGS sequence"/>
</dbReference>
<accession>A0A1I3SBS3</accession>
<dbReference type="PANTHER" id="PTHR30528">
    <property type="entry name" value="CYTOPLASMIC PROTEIN"/>
    <property type="match status" value="1"/>
</dbReference>
<evidence type="ECO:0000313" key="1">
    <source>
        <dbReference type="EMBL" id="SFJ56263.1"/>
    </source>
</evidence>
<keyword evidence="1" id="KW-0238">DNA-binding</keyword>
<protein>
    <submittedName>
        <fullName evidence="1">Winged helix DNA-binding domain-containing protein</fullName>
    </submittedName>
</protein>
<evidence type="ECO:0000313" key="2">
    <source>
        <dbReference type="Proteomes" id="UP000198915"/>
    </source>
</evidence>
<dbReference type="PANTHER" id="PTHR30528:SF0">
    <property type="entry name" value="CYTOPLASMIC PROTEIN"/>
    <property type="match status" value="1"/>
</dbReference>
<keyword evidence="2" id="KW-1185">Reference proteome</keyword>
<dbReference type="EMBL" id="FORT01000004">
    <property type="protein sequence ID" value="SFJ56263.1"/>
    <property type="molecule type" value="Genomic_DNA"/>
</dbReference>